<sequence length="74" mass="8608">MRDYFNQADENNRKMCMQVTLQTKDNGIGITGMANNLSPMEVTIGRAYLGKWARYPEELLQRLELGFTYARDEE</sequence>
<organism evidence="1">
    <name type="scientific">candidate division WOR-3 bacterium</name>
    <dbReference type="NCBI Taxonomy" id="2052148"/>
    <lineage>
        <taxon>Bacteria</taxon>
        <taxon>Bacteria division WOR-3</taxon>
    </lineage>
</organism>
<gene>
    <name evidence="1" type="ORF">ENP86_04165</name>
</gene>
<accession>A0A7V0Z500</accession>
<name>A0A7V0Z500_UNCW3</name>
<reference evidence="1" key="1">
    <citation type="journal article" date="2020" name="mSystems">
        <title>Genome- and Community-Level Interaction Insights into Carbon Utilization and Element Cycling Functions of Hydrothermarchaeota in Hydrothermal Sediment.</title>
        <authorList>
            <person name="Zhou Z."/>
            <person name="Liu Y."/>
            <person name="Xu W."/>
            <person name="Pan J."/>
            <person name="Luo Z.H."/>
            <person name="Li M."/>
        </authorList>
    </citation>
    <scope>NUCLEOTIDE SEQUENCE [LARGE SCALE GENOMIC DNA]</scope>
    <source>
        <strain evidence="1">SpSt-258</strain>
    </source>
</reference>
<protein>
    <submittedName>
        <fullName evidence="1">Uncharacterized protein</fullName>
    </submittedName>
</protein>
<comment type="caution">
    <text evidence="1">The sequence shown here is derived from an EMBL/GenBank/DDBJ whole genome shotgun (WGS) entry which is preliminary data.</text>
</comment>
<proteinExistence type="predicted"/>
<dbReference type="AlphaFoldDB" id="A0A7V0Z500"/>
<dbReference type="EMBL" id="DSKY01000012">
    <property type="protein sequence ID" value="HDY58730.1"/>
    <property type="molecule type" value="Genomic_DNA"/>
</dbReference>
<evidence type="ECO:0000313" key="1">
    <source>
        <dbReference type="EMBL" id="HDY58730.1"/>
    </source>
</evidence>